<name>A0A3M7RA63_BRAPC</name>
<evidence type="ECO:0000313" key="2">
    <source>
        <dbReference type="Proteomes" id="UP000276133"/>
    </source>
</evidence>
<organism evidence="1 2">
    <name type="scientific">Brachionus plicatilis</name>
    <name type="common">Marine rotifer</name>
    <name type="synonym">Brachionus muelleri</name>
    <dbReference type="NCBI Taxonomy" id="10195"/>
    <lineage>
        <taxon>Eukaryota</taxon>
        <taxon>Metazoa</taxon>
        <taxon>Spiralia</taxon>
        <taxon>Gnathifera</taxon>
        <taxon>Rotifera</taxon>
        <taxon>Eurotatoria</taxon>
        <taxon>Monogononta</taxon>
        <taxon>Pseudotrocha</taxon>
        <taxon>Ploima</taxon>
        <taxon>Brachionidae</taxon>
        <taxon>Brachionus</taxon>
    </lineage>
</organism>
<sequence>MVSMVLVLYGMNPNFDIVPRVMVTSLRYLKPEQESSLFIDYKIKNGKRMFVLVDWSANDGLKYRLVKKEEKMKKERE</sequence>
<keyword evidence="2" id="KW-1185">Reference proteome</keyword>
<dbReference type="Proteomes" id="UP000276133">
    <property type="component" value="Unassembled WGS sequence"/>
</dbReference>
<accession>A0A3M7RA63</accession>
<gene>
    <name evidence="1" type="ORF">BpHYR1_037769</name>
</gene>
<protein>
    <submittedName>
        <fullName evidence="1">Uncharacterized protein</fullName>
    </submittedName>
</protein>
<reference evidence="1 2" key="1">
    <citation type="journal article" date="2018" name="Sci. Rep.">
        <title>Genomic signatures of local adaptation to the degree of environmental predictability in rotifers.</title>
        <authorList>
            <person name="Franch-Gras L."/>
            <person name="Hahn C."/>
            <person name="Garcia-Roger E.M."/>
            <person name="Carmona M.J."/>
            <person name="Serra M."/>
            <person name="Gomez A."/>
        </authorList>
    </citation>
    <scope>NUCLEOTIDE SEQUENCE [LARGE SCALE GENOMIC DNA]</scope>
    <source>
        <strain evidence="1">HYR1</strain>
    </source>
</reference>
<dbReference type="AlphaFoldDB" id="A0A3M7RA63"/>
<proteinExistence type="predicted"/>
<comment type="caution">
    <text evidence="1">The sequence shown here is derived from an EMBL/GenBank/DDBJ whole genome shotgun (WGS) entry which is preliminary data.</text>
</comment>
<dbReference type="EMBL" id="REGN01003860">
    <property type="protein sequence ID" value="RNA20416.1"/>
    <property type="molecule type" value="Genomic_DNA"/>
</dbReference>
<evidence type="ECO:0000313" key="1">
    <source>
        <dbReference type="EMBL" id="RNA20416.1"/>
    </source>
</evidence>